<feature type="compositionally biased region" description="Acidic residues" evidence="3">
    <location>
        <begin position="975"/>
        <end position="1007"/>
    </location>
</feature>
<dbReference type="Pfam" id="PF00069">
    <property type="entry name" value="Pkinase"/>
    <property type="match status" value="1"/>
</dbReference>
<dbReference type="SMART" id="SM00220">
    <property type="entry name" value="S_TKc"/>
    <property type="match status" value="1"/>
</dbReference>
<evidence type="ECO:0000313" key="5">
    <source>
        <dbReference type="EMBL" id="KAF5324657.1"/>
    </source>
</evidence>
<proteinExistence type="predicted"/>
<feature type="compositionally biased region" description="Polar residues" evidence="3">
    <location>
        <begin position="757"/>
        <end position="781"/>
    </location>
</feature>
<dbReference type="PANTHER" id="PTHR24346">
    <property type="entry name" value="MAP/MICROTUBULE AFFINITY-REGULATING KINASE"/>
    <property type="match status" value="1"/>
</dbReference>
<dbReference type="InterPro" id="IPR011009">
    <property type="entry name" value="Kinase-like_dom_sf"/>
</dbReference>
<dbReference type="InterPro" id="IPR008271">
    <property type="entry name" value="Ser/Thr_kinase_AS"/>
</dbReference>
<evidence type="ECO:0000256" key="1">
    <source>
        <dbReference type="ARBA" id="ARBA00022741"/>
    </source>
</evidence>
<comment type="caution">
    <text evidence="5">The sequence shown here is derived from an EMBL/GenBank/DDBJ whole genome shotgun (WGS) entry which is preliminary data.</text>
</comment>
<feature type="region of interest" description="Disordered" evidence="3">
    <location>
        <begin position="388"/>
        <end position="430"/>
    </location>
</feature>
<feature type="compositionally biased region" description="Low complexity" evidence="3">
    <location>
        <begin position="507"/>
        <end position="532"/>
    </location>
</feature>
<keyword evidence="6" id="KW-1185">Reference proteome</keyword>
<evidence type="ECO:0000259" key="4">
    <source>
        <dbReference type="PROSITE" id="PS50011"/>
    </source>
</evidence>
<keyword evidence="2" id="KW-0067">ATP-binding</keyword>
<dbReference type="GO" id="GO:0005524">
    <property type="term" value="F:ATP binding"/>
    <property type="evidence" value="ECO:0007669"/>
    <property type="project" value="UniProtKB-KW"/>
</dbReference>
<dbReference type="GO" id="GO:0004674">
    <property type="term" value="F:protein serine/threonine kinase activity"/>
    <property type="evidence" value="ECO:0007669"/>
    <property type="project" value="TreeGrafter"/>
</dbReference>
<accession>A0A8H5F5U5</accession>
<dbReference type="EMBL" id="JAACJK010000164">
    <property type="protein sequence ID" value="KAF5324657.1"/>
    <property type="molecule type" value="Genomic_DNA"/>
</dbReference>
<feature type="compositionally biased region" description="Polar residues" evidence="3">
    <location>
        <begin position="395"/>
        <end position="421"/>
    </location>
</feature>
<feature type="compositionally biased region" description="Low complexity" evidence="3">
    <location>
        <begin position="78"/>
        <end position="88"/>
    </location>
</feature>
<sequence length="1017" mass="108471">MFLTLSSSSDSSSSSSSSTRSTSSSLFFNADNGATMHADPIPSSPPTSSKTHAFFASSFAASPPPRPPPSLRRKESDGSTASTSSSSGHADDTADHPPSATRSIFSPTSPGFHISRIFPSRYTSNSRDSSEVHDIQSTGRLRRKPQFLSLADDNTLSDSIESTSGYNYNSFTSYGSDYKSRDGSLSFAHDGLAPLPTLAPGFGYERDNASAEGDPPLSSASSSTSSSSSHVSIRLPTPPPPPLLTPAMMDHTPTPKDDSTNDTSEFTPRPSSYEPTLASMLRPFDPAPISKAPSMVSTASTAATEDSHDHGSEAQEAGDMHEGDIIAPTSPGASHWPASPTSQTSFNASVPSPSLRLVEPLGQGAFSAVWLAEDLSAVPLALTSKKSVRDLKRQASLSSKGGLSRNGSLKSGVSRNGSSKGSGWGMVSRNSSLRKLKARLKGMKPVGIGKEVLEDHAGGVGSGALTMYVDDHGRLRTPTSQSTTSKTHRKTDSAGSLDITWGLETPSSSLSRSNSARSKNRTGSGSSTGASSRLVAVKLTPRRPSPYSPQAEERTRVGFVREVEVLRHISHPNITPLLAFFSTPTHHVLVLPYLRGGDLLSLVNDDQAWNNLSESVLRRIWCEICRAVGWMHGVGLVHRDVKLENVLLTWDGVRGIQDEARRVLDEDSKPICCSPPQDGLLHSIPTLNRPPKMRVEVDDLPSPLIKLTDFGLSRFIDIGNGEKGQGELLSTRCGSEAYAAPELVMGSSSYSYATPVASTHTPSTTPGAKTDSAMPTPTPVSQRKGVYDARETDAWACGVVLYALVGRKLPFGEGAGVIDGRIGGERAPPTGFGGLGYGHGKSAAAERRGWLMRIARGDWVWPAVTPTADDRHGEGEELVGAKLARSEGARRIVGRLLVRDPRKRARIVDLWEDEWMRADAVGEAVYESLQDAKGESSEGILVDGVERAQLVDEPEGGVEMLSDLGVGGWEPLVDGSEEGTDGDYLEDEDGEEEEEEEEDGWLLDEEGIGSIARQEVV</sequence>
<feature type="region of interest" description="Disordered" evidence="3">
    <location>
        <begin position="469"/>
        <end position="553"/>
    </location>
</feature>
<dbReference type="GO" id="GO:0035556">
    <property type="term" value="P:intracellular signal transduction"/>
    <property type="evidence" value="ECO:0007669"/>
    <property type="project" value="TreeGrafter"/>
</dbReference>
<dbReference type="Gene3D" id="3.30.200.20">
    <property type="entry name" value="Phosphorylase Kinase, domain 1"/>
    <property type="match status" value="1"/>
</dbReference>
<dbReference type="PROSITE" id="PS50011">
    <property type="entry name" value="PROTEIN_KINASE_DOM"/>
    <property type="match status" value="1"/>
</dbReference>
<name>A0A8H5F5U5_9AGAR</name>
<feature type="compositionally biased region" description="Low complexity" evidence="3">
    <location>
        <begin position="218"/>
        <end position="232"/>
    </location>
</feature>
<organism evidence="5 6">
    <name type="scientific">Ephemerocybe angulata</name>
    <dbReference type="NCBI Taxonomy" id="980116"/>
    <lineage>
        <taxon>Eukaryota</taxon>
        <taxon>Fungi</taxon>
        <taxon>Dikarya</taxon>
        <taxon>Basidiomycota</taxon>
        <taxon>Agaricomycotina</taxon>
        <taxon>Agaricomycetes</taxon>
        <taxon>Agaricomycetidae</taxon>
        <taxon>Agaricales</taxon>
        <taxon>Agaricineae</taxon>
        <taxon>Psathyrellaceae</taxon>
        <taxon>Ephemerocybe</taxon>
    </lineage>
</organism>
<dbReference type="Gene3D" id="1.10.510.10">
    <property type="entry name" value="Transferase(Phosphotransferase) domain 1"/>
    <property type="match status" value="1"/>
</dbReference>
<evidence type="ECO:0000256" key="2">
    <source>
        <dbReference type="ARBA" id="ARBA00022840"/>
    </source>
</evidence>
<feature type="domain" description="Protein kinase" evidence="4">
    <location>
        <begin position="355"/>
        <end position="916"/>
    </location>
</feature>
<feature type="region of interest" description="Disordered" evidence="3">
    <location>
        <begin position="757"/>
        <end position="782"/>
    </location>
</feature>
<dbReference type="PROSITE" id="PS00108">
    <property type="entry name" value="PROTEIN_KINASE_ST"/>
    <property type="match status" value="1"/>
</dbReference>
<dbReference type="GO" id="GO:0005737">
    <property type="term" value="C:cytoplasm"/>
    <property type="evidence" value="ECO:0007669"/>
    <property type="project" value="TreeGrafter"/>
</dbReference>
<feature type="region of interest" description="Disordered" evidence="3">
    <location>
        <begin position="1"/>
        <end position="352"/>
    </location>
</feature>
<feature type="compositionally biased region" description="Polar residues" evidence="3">
    <location>
        <begin position="100"/>
        <end position="109"/>
    </location>
</feature>
<dbReference type="PANTHER" id="PTHR24346:SF110">
    <property type="entry name" value="NON-SPECIFIC SERINE_THREONINE PROTEIN KINASE"/>
    <property type="match status" value="1"/>
</dbReference>
<feature type="compositionally biased region" description="Polar residues" evidence="3">
    <location>
        <begin position="295"/>
        <end position="304"/>
    </location>
</feature>
<reference evidence="5 6" key="1">
    <citation type="journal article" date="2020" name="ISME J.">
        <title>Uncovering the hidden diversity of litter-decomposition mechanisms in mushroom-forming fungi.</title>
        <authorList>
            <person name="Floudas D."/>
            <person name="Bentzer J."/>
            <person name="Ahren D."/>
            <person name="Johansson T."/>
            <person name="Persson P."/>
            <person name="Tunlid A."/>
        </authorList>
    </citation>
    <scope>NUCLEOTIDE SEQUENCE [LARGE SCALE GENOMIC DNA]</scope>
    <source>
        <strain evidence="5 6">CBS 175.51</strain>
    </source>
</reference>
<feature type="compositionally biased region" description="Basic and acidic residues" evidence="3">
    <location>
        <begin position="305"/>
        <end position="324"/>
    </location>
</feature>
<dbReference type="Proteomes" id="UP000541558">
    <property type="component" value="Unassembled WGS sequence"/>
</dbReference>
<dbReference type="InterPro" id="IPR000719">
    <property type="entry name" value="Prot_kinase_dom"/>
</dbReference>
<feature type="compositionally biased region" description="Polar residues" evidence="3">
    <location>
        <begin position="339"/>
        <end position="352"/>
    </location>
</feature>
<protein>
    <recommendedName>
        <fullName evidence="4">Protein kinase domain-containing protein</fullName>
    </recommendedName>
</protein>
<dbReference type="SUPFAM" id="SSF56112">
    <property type="entry name" value="Protein kinase-like (PK-like)"/>
    <property type="match status" value="1"/>
</dbReference>
<feature type="compositionally biased region" description="Low complexity" evidence="3">
    <location>
        <begin position="1"/>
        <end position="26"/>
    </location>
</feature>
<gene>
    <name evidence="5" type="ORF">D9611_004167</name>
</gene>
<evidence type="ECO:0000256" key="3">
    <source>
        <dbReference type="SAM" id="MobiDB-lite"/>
    </source>
</evidence>
<feature type="compositionally biased region" description="Polar residues" evidence="3">
    <location>
        <begin position="261"/>
        <end position="274"/>
    </location>
</feature>
<feature type="compositionally biased region" description="Low complexity" evidence="3">
    <location>
        <begin position="46"/>
        <end position="61"/>
    </location>
</feature>
<feature type="region of interest" description="Disordered" evidence="3">
    <location>
        <begin position="969"/>
        <end position="1017"/>
    </location>
</feature>
<keyword evidence="1" id="KW-0547">Nucleotide-binding</keyword>
<feature type="compositionally biased region" description="Polar residues" evidence="3">
    <location>
        <begin position="152"/>
        <end position="175"/>
    </location>
</feature>
<dbReference type="OrthoDB" id="289250at2759"/>
<evidence type="ECO:0000313" key="6">
    <source>
        <dbReference type="Proteomes" id="UP000541558"/>
    </source>
</evidence>
<dbReference type="AlphaFoldDB" id="A0A8H5F5U5"/>